<proteinExistence type="predicted"/>
<evidence type="ECO:0000313" key="3">
    <source>
        <dbReference type="Proteomes" id="UP000053573"/>
    </source>
</evidence>
<protein>
    <submittedName>
        <fullName evidence="2">Uncharacterized protein</fullName>
    </submittedName>
</protein>
<sequence length="61" mass="7037">MLLAKGRQGRAERCLHSSPCGEGVRPLRQRGRLRYQIRHHQHRVDPPHDSQAPSFRRCGAI</sequence>
<evidence type="ECO:0000256" key="1">
    <source>
        <dbReference type="SAM" id="MobiDB-lite"/>
    </source>
</evidence>
<evidence type="ECO:0000313" key="2">
    <source>
        <dbReference type="EMBL" id="KLJ10946.1"/>
    </source>
</evidence>
<comment type="caution">
    <text evidence="2">The sequence shown here is derived from an EMBL/GenBank/DDBJ whole genome shotgun (WGS) entry which is preliminary data.</text>
</comment>
<dbReference type="AlphaFoldDB" id="A0A0H1BP47"/>
<gene>
    <name evidence="2" type="ORF">EMPG_13738</name>
</gene>
<dbReference type="Proteomes" id="UP000053573">
    <property type="component" value="Unassembled WGS sequence"/>
</dbReference>
<organism evidence="2 3">
    <name type="scientific">Blastomyces silverae</name>
    <dbReference type="NCBI Taxonomy" id="2060906"/>
    <lineage>
        <taxon>Eukaryota</taxon>
        <taxon>Fungi</taxon>
        <taxon>Dikarya</taxon>
        <taxon>Ascomycota</taxon>
        <taxon>Pezizomycotina</taxon>
        <taxon>Eurotiomycetes</taxon>
        <taxon>Eurotiomycetidae</taxon>
        <taxon>Onygenales</taxon>
        <taxon>Ajellomycetaceae</taxon>
        <taxon>Blastomyces</taxon>
    </lineage>
</organism>
<keyword evidence="3" id="KW-1185">Reference proteome</keyword>
<feature type="region of interest" description="Disordered" evidence="1">
    <location>
        <begin position="41"/>
        <end position="61"/>
    </location>
</feature>
<accession>A0A0H1BP47</accession>
<name>A0A0H1BP47_9EURO</name>
<reference evidence="3" key="1">
    <citation type="journal article" date="2015" name="PLoS Genet.">
        <title>The dynamic genome and transcriptome of the human fungal pathogen Blastomyces and close relative Emmonsia.</title>
        <authorList>
            <person name="Munoz J.F."/>
            <person name="Gauthier G.M."/>
            <person name="Desjardins C.A."/>
            <person name="Gallo J.E."/>
            <person name="Holder J."/>
            <person name="Sullivan T.D."/>
            <person name="Marty A.J."/>
            <person name="Carmen J.C."/>
            <person name="Chen Z."/>
            <person name="Ding L."/>
            <person name="Gujja S."/>
            <person name="Magrini V."/>
            <person name="Misas E."/>
            <person name="Mitreva M."/>
            <person name="Priest M."/>
            <person name="Saif S."/>
            <person name="Whiston E.A."/>
            <person name="Young S."/>
            <person name="Zeng Q."/>
            <person name="Goldman W.E."/>
            <person name="Mardis E.R."/>
            <person name="Taylor J.W."/>
            <person name="McEwen J.G."/>
            <person name="Clay O.K."/>
            <person name="Klein B.S."/>
            <person name="Cuomo C.A."/>
        </authorList>
    </citation>
    <scope>NUCLEOTIDE SEQUENCE [LARGE SCALE GENOMIC DNA]</scope>
    <source>
        <strain evidence="3">UAMH 139</strain>
    </source>
</reference>
<dbReference type="EMBL" id="LDEV01001829">
    <property type="protein sequence ID" value="KLJ10946.1"/>
    <property type="molecule type" value="Genomic_DNA"/>
</dbReference>